<dbReference type="PANTHER" id="PTHR33406">
    <property type="entry name" value="MEMBRANE PROTEIN MJ1562-RELATED"/>
    <property type="match status" value="1"/>
</dbReference>
<comment type="subcellular location">
    <subcellularLocation>
        <location evidence="1">Cell membrane</location>
        <topology evidence="1">Multi-pass membrane protein</topology>
    </subcellularLocation>
</comment>
<dbReference type="EMBL" id="AP022572">
    <property type="protein sequence ID" value="BBX59979.1"/>
    <property type="molecule type" value="Genomic_DNA"/>
</dbReference>
<dbReference type="InterPro" id="IPR004869">
    <property type="entry name" value="MMPL_dom"/>
</dbReference>
<feature type="transmembrane region" description="Helical" evidence="8">
    <location>
        <begin position="46"/>
        <end position="65"/>
    </location>
</feature>
<reference evidence="10 11" key="1">
    <citation type="journal article" date="2019" name="Emerg. Microbes Infect.">
        <title>Comprehensive subspecies identification of 175 nontuberculous mycobacteria species based on 7547 genomic profiles.</title>
        <authorList>
            <person name="Matsumoto Y."/>
            <person name="Kinjo T."/>
            <person name="Motooka D."/>
            <person name="Nabeya D."/>
            <person name="Jung N."/>
            <person name="Uechi K."/>
            <person name="Horii T."/>
            <person name="Iida T."/>
            <person name="Fujita J."/>
            <person name="Nakamura S."/>
        </authorList>
    </citation>
    <scope>NUCLEOTIDE SEQUENCE [LARGE SCALE GENOMIC DNA]</scope>
    <source>
        <strain evidence="10 11">JCM 12657</strain>
    </source>
</reference>
<evidence type="ECO:0000259" key="9">
    <source>
        <dbReference type="Pfam" id="PF03176"/>
    </source>
</evidence>
<feature type="domain" description="Membrane transport protein MMPL" evidence="9">
    <location>
        <begin position="270"/>
        <end position="607"/>
    </location>
</feature>
<accession>A0A7I7LL01</accession>
<evidence type="ECO:0000256" key="4">
    <source>
        <dbReference type="ARBA" id="ARBA00022692"/>
    </source>
</evidence>
<feature type="transmembrane region" description="Helical" evidence="8">
    <location>
        <begin position="456"/>
        <end position="477"/>
    </location>
</feature>
<feature type="transmembrane region" description="Helical" evidence="8">
    <location>
        <begin position="432"/>
        <end position="450"/>
    </location>
</feature>
<keyword evidence="4 8" id="KW-0812">Transmembrane</keyword>
<feature type="region of interest" description="Disordered" evidence="7">
    <location>
        <begin position="605"/>
        <end position="626"/>
    </location>
</feature>
<gene>
    <name evidence="10" type="ORF">MSHO_53240</name>
</gene>
<dbReference type="SUPFAM" id="SSF53850">
    <property type="entry name" value="Periplasmic binding protein-like II"/>
    <property type="match status" value="1"/>
</dbReference>
<dbReference type="Gene3D" id="1.20.1640.10">
    <property type="entry name" value="Multidrug efflux transporter AcrB transmembrane domain"/>
    <property type="match status" value="1"/>
</dbReference>
<keyword evidence="3" id="KW-1003">Cell membrane</keyword>
<keyword evidence="5 8" id="KW-1133">Transmembrane helix</keyword>
<evidence type="ECO:0000256" key="1">
    <source>
        <dbReference type="ARBA" id="ARBA00004651"/>
    </source>
</evidence>
<dbReference type="GO" id="GO:0005886">
    <property type="term" value="C:plasma membrane"/>
    <property type="evidence" value="ECO:0007669"/>
    <property type="project" value="UniProtKB-SubCell"/>
</dbReference>
<feature type="transmembrane region" description="Helical" evidence="8">
    <location>
        <begin position="489"/>
        <end position="509"/>
    </location>
</feature>
<evidence type="ECO:0000313" key="11">
    <source>
        <dbReference type="Proteomes" id="UP000467164"/>
    </source>
</evidence>
<evidence type="ECO:0000313" key="10">
    <source>
        <dbReference type="EMBL" id="BBX59979.1"/>
    </source>
</evidence>
<evidence type="ECO:0000256" key="2">
    <source>
        <dbReference type="ARBA" id="ARBA00010157"/>
    </source>
</evidence>
<dbReference type="FunFam" id="1.20.1640.10:FF:000018">
    <property type="entry name" value="Transmembrane transport protein MmpL10"/>
    <property type="match status" value="1"/>
</dbReference>
<evidence type="ECO:0000256" key="3">
    <source>
        <dbReference type="ARBA" id="ARBA00022475"/>
    </source>
</evidence>
<protein>
    <recommendedName>
        <fullName evidence="9">Membrane transport protein MMPL domain-containing protein</fullName>
    </recommendedName>
</protein>
<dbReference type="SUPFAM" id="SSF82866">
    <property type="entry name" value="Multidrug efflux transporter AcrB transmembrane domain"/>
    <property type="match status" value="1"/>
</dbReference>
<evidence type="ECO:0000256" key="7">
    <source>
        <dbReference type="SAM" id="MobiDB-lite"/>
    </source>
</evidence>
<comment type="similarity">
    <text evidence="2">Belongs to the resistance-nodulation-cell division (RND) (TC 2.A.6) family. MmpL subfamily.</text>
</comment>
<feature type="domain" description="Membrane transport protein MMPL" evidence="9">
    <location>
        <begin position="1"/>
        <end position="50"/>
    </location>
</feature>
<organism evidence="10 11">
    <name type="scientific">Mycobacterium shottsii</name>
    <dbReference type="NCBI Taxonomy" id="133549"/>
    <lineage>
        <taxon>Bacteria</taxon>
        <taxon>Bacillati</taxon>
        <taxon>Actinomycetota</taxon>
        <taxon>Actinomycetes</taxon>
        <taxon>Mycobacteriales</taxon>
        <taxon>Mycobacteriaceae</taxon>
        <taxon>Mycobacterium</taxon>
        <taxon>Mycobacterium ulcerans group</taxon>
    </lineage>
</organism>
<dbReference type="InterPro" id="IPR050545">
    <property type="entry name" value="Mycobact_MmpL"/>
</dbReference>
<dbReference type="KEGG" id="msho:MSHO_53240"/>
<dbReference type="AlphaFoldDB" id="A0A7I7LL01"/>
<proteinExistence type="inferred from homology"/>
<dbReference type="Pfam" id="PF03176">
    <property type="entry name" value="MMPL"/>
    <property type="match status" value="2"/>
</dbReference>
<dbReference type="PANTHER" id="PTHR33406:SF6">
    <property type="entry name" value="MEMBRANE PROTEIN YDGH-RELATED"/>
    <property type="match status" value="1"/>
</dbReference>
<sequence length="643" mass="71116">MLLAVVVALTLGPAVLAIGSRFGVFDPKRMIKIRGWRRIGTVVVRWPGPVLAATIATALIGLLALPAYTTSYNNRDYTPGFTPANQGFAAADRHFSQSRMKPEALLIESDHDLRNPADFLVLDKVAKEIFRIPGISRVQGITRAEGKPMDHTSIPFQISMRNASQMQNFNYQRDRMDDLLRQADAIGKSITVMKRMYDLMMQMSDTMHQTVIDTGQIKDVTDELRDHIADFDDFWRPIRSYFYWDKHCNGVPMCWSLRSIFDALDGVDKISDELTDLLGDVKTMDRLMPLTAAQIPPQIEALETVRDIVLTMHSTMIGIYDQMDELSANSTAMGKAFDTANNDDSFYLPEVFTNANFKRIMKLFLSPDGHAARFIILHRGDPDRPEGIARIDLIRTAAEESLKGSPLEDSRIYLTGIGAVSKDLSEGAKWDLLIAGIASLCLILIIMLILTRALIAATVIVGTVALSLGASFGLSVLVWQHIFGIKLHWLVLPMSVIVLLAVGSDYNLLLVSRFKQEIGAGLNTGIIRAIGGTGKVVTNAGLVFAITMASMIVSDLRIIGQVGTTISLGLLFDTLIVRAFMTPSIAALLGRWFWWPLQVRTRPTRPTAVKPRLPDPPDHLPSLGARHPTRRLRALSTETLSPG</sequence>
<keyword evidence="11" id="KW-1185">Reference proteome</keyword>
<evidence type="ECO:0000256" key="5">
    <source>
        <dbReference type="ARBA" id="ARBA00022989"/>
    </source>
</evidence>
<keyword evidence="6 8" id="KW-0472">Membrane</keyword>
<feature type="transmembrane region" description="Helical" evidence="8">
    <location>
        <begin position="575"/>
        <end position="595"/>
    </location>
</feature>
<dbReference type="Proteomes" id="UP000467164">
    <property type="component" value="Chromosome"/>
</dbReference>
<name>A0A7I7LL01_9MYCO</name>
<evidence type="ECO:0000256" key="8">
    <source>
        <dbReference type="SAM" id="Phobius"/>
    </source>
</evidence>
<evidence type="ECO:0000256" key="6">
    <source>
        <dbReference type="ARBA" id="ARBA00023136"/>
    </source>
</evidence>